<sequence>DDSPDVTYEFGMSEKAYSPSEERNGIDVLDGNFKKPSDDTSHFTKSDKKAPNLATYYFRHEDTDSDMDKVEQICVKTDTQSTLEETSEEEWTYTKTEDKAEPKPIPEDTIRRLVQKAEELVSPEKCRKSDRTNSLTKMSRVNKWLSMDKPDDSCDASGEDDEKESQTSEEFDASTATLRETPGSNSQNTSIDELNSSNGNKLWHGSCISQLNEVTATPGMNSFSISESALHKMNLTPKCLDRFTTVSSNNFNVNSNNSTSSTVEEISPLITEKTSPIRRKKSKLKKKTLFGKSDTHLLYSPAAQKNRNLLIKSGSFSGYSSRFTNNDRHTSSDPPTGPVCVHGIFCETSTTSGADSDEDFNRRVPNFKFGFKTRYLHNSENRDDSPGKSSLNVAEEQSSSLSEAWDNYQENYLSEAYSESHDSDAARKLLNFGEDYRNFIDSQSDWSAFSDMSPTFKRKTLVNHTVEDSNSDEESLKQLIVDSRDQLTYAEEIYKQVRSGIHSHLVTNEIDELVSTCDRHIALLSHMNESSDEYKMSNSDKAVTTGLLSQWRSLKIKSIKMQEYRRLQKQILELKAFVTSVNMPDKKKIYTQNFPIEDIHNEIDAYNKLLETITNQGVKLASLNAIVHRFTLENQDFEDFSECTLKSDISELYELFDKARTCATDKLCQMESLLPAWKTLESRLEQLQKDLREDEKNHPLA</sequence>
<keyword evidence="3" id="KW-1185">Reference proteome</keyword>
<comment type="caution">
    <text evidence="2">The sequence shown here is derived from an EMBL/GenBank/DDBJ whole genome shotgun (WGS) entry which is preliminary data.</text>
</comment>
<evidence type="ECO:0000313" key="3">
    <source>
        <dbReference type="Proteomes" id="UP001159042"/>
    </source>
</evidence>
<evidence type="ECO:0000313" key="2">
    <source>
        <dbReference type="EMBL" id="KAJ8923715.1"/>
    </source>
</evidence>
<feature type="compositionally biased region" description="Acidic residues" evidence="1">
    <location>
        <begin position="153"/>
        <end position="172"/>
    </location>
</feature>
<accession>A0AAV8WBX0</accession>
<feature type="non-terminal residue" evidence="2">
    <location>
        <position position="1"/>
    </location>
</feature>
<feature type="compositionally biased region" description="Basic and acidic residues" evidence="1">
    <location>
        <begin position="120"/>
        <end position="131"/>
    </location>
</feature>
<evidence type="ECO:0000256" key="1">
    <source>
        <dbReference type="SAM" id="MobiDB-lite"/>
    </source>
</evidence>
<feature type="region of interest" description="Disordered" evidence="1">
    <location>
        <begin position="79"/>
        <end position="108"/>
    </location>
</feature>
<gene>
    <name evidence="2" type="ORF">NQ315_010296</name>
</gene>
<dbReference type="AlphaFoldDB" id="A0AAV8WBX0"/>
<dbReference type="Proteomes" id="UP001159042">
    <property type="component" value="Unassembled WGS sequence"/>
</dbReference>
<protein>
    <submittedName>
        <fullName evidence="2">Uncharacterized protein</fullName>
    </submittedName>
</protein>
<organism evidence="2 3">
    <name type="scientific">Exocentrus adspersus</name>
    <dbReference type="NCBI Taxonomy" id="1586481"/>
    <lineage>
        <taxon>Eukaryota</taxon>
        <taxon>Metazoa</taxon>
        <taxon>Ecdysozoa</taxon>
        <taxon>Arthropoda</taxon>
        <taxon>Hexapoda</taxon>
        <taxon>Insecta</taxon>
        <taxon>Pterygota</taxon>
        <taxon>Neoptera</taxon>
        <taxon>Endopterygota</taxon>
        <taxon>Coleoptera</taxon>
        <taxon>Polyphaga</taxon>
        <taxon>Cucujiformia</taxon>
        <taxon>Chrysomeloidea</taxon>
        <taxon>Cerambycidae</taxon>
        <taxon>Lamiinae</taxon>
        <taxon>Acanthocinini</taxon>
        <taxon>Exocentrus</taxon>
    </lineage>
</organism>
<proteinExistence type="predicted"/>
<reference evidence="2 3" key="1">
    <citation type="journal article" date="2023" name="Insect Mol. Biol.">
        <title>Genome sequencing provides insights into the evolution of gene families encoding plant cell wall-degrading enzymes in longhorned beetles.</title>
        <authorList>
            <person name="Shin N.R."/>
            <person name="Okamura Y."/>
            <person name="Kirsch R."/>
            <person name="Pauchet Y."/>
        </authorList>
    </citation>
    <scope>NUCLEOTIDE SEQUENCE [LARGE SCALE GENOMIC DNA]</scope>
    <source>
        <strain evidence="2">EAD_L_NR</strain>
    </source>
</reference>
<dbReference type="EMBL" id="JANEYG010000004">
    <property type="protein sequence ID" value="KAJ8923715.1"/>
    <property type="molecule type" value="Genomic_DNA"/>
</dbReference>
<name>A0AAV8WBX0_9CUCU</name>
<feature type="compositionally biased region" description="Polar residues" evidence="1">
    <location>
        <begin position="174"/>
        <end position="196"/>
    </location>
</feature>
<feature type="region of interest" description="Disordered" evidence="1">
    <location>
        <begin position="120"/>
        <end position="196"/>
    </location>
</feature>
<feature type="compositionally biased region" description="Basic and acidic residues" evidence="1">
    <location>
        <begin position="95"/>
        <end position="108"/>
    </location>
</feature>